<feature type="domain" description="Nitrile hydratase beta subunit-like N-terminal" evidence="7">
    <location>
        <begin position="1"/>
        <end position="108"/>
    </location>
</feature>
<dbReference type="InterPro" id="IPR042262">
    <property type="entry name" value="CN_hydtase_beta_C"/>
</dbReference>
<accession>A0A3N0GHM9</accession>
<evidence type="ECO:0000256" key="4">
    <source>
        <dbReference type="ARBA" id="ARBA00044877"/>
    </source>
</evidence>
<organism evidence="8 9">
    <name type="scientific">Nocardioides pocheonensis</name>
    <dbReference type="NCBI Taxonomy" id="661485"/>
    <lineage>
        <taxon>Bacteria</taxon>
        <taxon>Bacillati</taxon>
        <taxon>Actinomycetota</taxon>
        <taxon>Actinomycetes</taxon>
        <taxon>Propionibacteriales</taxon>
        <taxon>Nocardioidaceae</taxon>
        <taxon>Nocardioides</taxon>
    </lineage>
</organism>
<evidence type="ECO:0000256" key="5">
    <source>
        <dbReference type="PIRNR" id="PIRNR001427"/>
    </source>
</evidence>
<dbReference type="Pfam" id="PF02211">
    <property type="entry name" value="NHase_beta_C"/>
    <property type="match status" value="1"/>
</dbReference>
<dbReference type="Proteomes" id="UP000279994">
    <property type="component" value="Unassembled WGS sequence"/>
</dbReference>
<evidence type="ECO:0000256" key="2">
    <source>
        <dbReference type="ARBA" id="ARBA00009098"/>
    </source>
</evidence>
<dbReference type="EMBL" id="RJSF01000047">
    <property type="protein sequence ID" value="RNM11706.1"/>
    <property type="molecule type" value="Genomic_DNA"/>
</dbReference>
<evidence type="ECO:0000313" key="8">
    <source>
        <dbReference type="EMBL" id="RNM11706.1"/>
    </source>
</evidence>
<dbReference type="EC" id="4.2.1.84" evidence="5"/>
<sequence>MNGVFDLGGTDGLGRIGPTPAEPPFHHDWEKAAFTMQLGCFRGGWFSIDSFRHGIELMDPVVYLSSPYYEHWLHSFEHHGITKGHLDRAELDRRTQYYLDNPDAPLPAHEPDPELLEFVSAVVSAGAPADRPTDKPIRFQVGDLVRVRSVAPFGHTRMARYVRGKVATVVAHRGSFVFPDASGNERGEDPQHLYTIQFDAAELWGEEHADVNTSTTFDAWDPYIEPVSEHGGVTA</sequence>
<evidence type="ECO:0000259" key="6">
    <source>
        <dbReference type="Pfam" id="PF02211"/>
    </source>
</evidence>
<name>A0A3N0GHM9_9ACTN</name>
<keyword evidence="9" id="KW-1185">Reference proteome</keyword>
<dbReference type="NCBIfam" id="TIGR03888">
    <property type="entry name" value="nitrile_beta"/>
    <property type="match status" value="1"/>
</dbReference>
<proteinExistence type="inferred from homology"/>
<reference evidence="8 9" key="1">
    <citation type="submission" date="2018-11" db="EMBL/GenBank/DDBJ databases">
        <authorList>
            <person name="Li F."/>
        </authorList>
    </citation>
    <scope>NUCLEOTIDE SEQUENCE [LARGE SCALE GENOMIC DNA]</scope>
    <source>
        <strain evidence="8 9">Gsoil 818</strain>
    </source>
</reference>
<dbReference type="InterPro" id="IPR003168">
    <property type="entry name" value="Nitrile_hydratase_bsu"/>
</dbReference>
<dbReference type="InterPro" id="IPR049054">
    <property type="entry name" value="CN_hydtase_beta-like_N"/>
</dbReference>
<dbReference type="Gene3D" id="1.10.472.20">
    <property type="entry name" value="Nitrile hydratase, beta subunit"/>
    <property type="match status" value="1"/>
</dbReference>
<gene>
    <name evidence="8" type="primary">nthB</name>
    <name evidence="8" type="ORF">EFL26_21330</name>
</gene>
<evidence type="ECO:0000256" key="1">
    <source>
        <dbReference type="ARBA" id="ARBA00004042"/>
    </source>
</evidence>
<comment type="caution">
    <text evidence="8">The sequence shown here is derived from an EMBL/GenBank/DDBJ whole genome shotgun (WGS) entry which is preliminary data.</text>
</comment>
<comment type="function">
    <text evidence="1 5">NHase catalyzes the hydration of various nitrile compounds to the corresponding amides.</text>
</comment>
<evidence type="ECO:0000259" key="7">
    <source>
        <dbReference type="Pfam" id="PF21006"/>
    </source>
</evidence>
<dbReference type="InterPro" id="IPR024690">
    <property type="entry name" value="CN_hydtase_beta_dom_C"/>
</dbReference>
<dbReference type="Gene3D" id="2.30.30.50">
    <property type="match status" value="1"/>
</dbReference>
<dbReference type="RefSeq" id="WP_123224937.1">
    <property type="nucleotide sequence ID" value="NZ_RJSF01000047.1"/>
</dbReference>
<dbReference type="AlphaFoldDB" id="A0A3N0GHM9"/>
<evidence type="ECO:0000313" key="9">
    <source>
        <dbReference type="Proteomes" id="UP000279994"/>
    </source>
</evidence>
<comment type="similarity">
    <text evidence="2 5">Belongs to the nitrile hydratase subunit beta family.</text>
</comment>
<protein>
    <recommendedName>
        <fullName evidence="5">Nitrile hydratase subunit beta</fullName>
        <shortName evidence="5">NHase</shortName>
        <ecNumber evidence="5">4.2.1.84</ecNumber>
    </recommendedName>
</protein>
<feature type="domain" description="Nitrile hydratase beta subunit" evidence="6">
    <location>
        <begin position="128"/>
        <end position="226"/>
    </location>
</feature>
<dbReference type="SUPFAM" id="SSF50090">
    <property type="entry name" value="Electron transport accessory proteins"/>
    <property type="match status" value="1"/>
</dbReference>
<dbReference type="PIRSF" id="PIRSF001427">
    <property type="entry name" value="NHase_beta"/>
    <property type="match status" value="1"/>
</dbReference>
<evidence type="ECO:0000256" key="3">
    <source>
        <dbReference type="ARBA" id="ARBA00023239"/>
    </source>
</evidence>
<dbReference type="GO" id="GO:0018822">
    <property type="term" value="F:nitrile hydratase activity"/>
    <property type="evidence" value="ECO:0007669"/>
    <property type="project" value="UniProtKB-EC"/>
</dbReference>
<dbReference type="InterPro" id="IPR008990">
    <property type="entry name" value="Elect_transpt_acc-like_dom_sf"/>
</dbReference>
<comment type="catalytic activity">
    <reaction evidence="4 5">
        <text>an aliphatic primary amide = an aliphatic nitrile + H2O</text>
        <dbReference type="Rhea" id="RHEA:12673"/>
        <dbReference type="ChEBI" id="CHEBI:15377"/>
        <dbReference type="ChEBI" id="CHEBI:65285"/>
        <dbReference type="ChEBI" id="CHEBI:80291"/>
        <dbReference type="EC" id="4.2.1.84"/>
    </reaction>
</comment>
<dbReference type="GO" id="GO:0046914">
    <property type="term" value="F:transition metal ion binding"/>
    <property type="evidence" value="ECO:0007669"/>
    <property type="project" value="InterPro"/>
</dbReference>
<dbReference type="Pfam" id="PF21006">
    <property type="entry name" value="NHase_beta_N"/>
    <property type="match status" value="1"/>
</dbReference>
<keyword evidence="3 5" id="KW-0456">Lyase</keyword>
<dbReference type="OrthoDB" id="3478924at2"/>